<feature type="compositionally biased region" description="Low complexity" evidence="3">
    <location>
        <begin position="9"/>
        <end position="54"/>
    </location>
</feature>
<feature type="compositionally biased region" description="Basic and acidic residues" evidence="3">
    <location>
        <begin position="342"/>
        <end position="371"/>
    </location>
</feature>
<feature type="compositionally biased region" description="Polar residues" evidence="3">
    <location>
        <begin position="59"/>
        <end position="71"/>
    </location>
</feature>
<comment type="subcellular location">
    <subcellularLocation>
        <location evidence="1">Cytoplasm</location>
    </subcellularLocation>
</comment>
<dbReference type="Pfam" id="PF25413">
    <property type="entry name" value="Rossman_Mical"/>
    <property type="match status" value="1"/>
</dbReference>
<feature type="compositionally biased region" description="Basic and acidic residues" evidence="3">
    <location>
        <begin position="73"/>
        <end position="87"/>
    </location>
</feature>
<dbReference type="SUPFAM" id="SSF51905">
    <property type="entry name" value="FAD/NAD(P)-binding domain"/>
    <property type="match status" value="1"/>
</dbReference>
<feature type="region of interest" description="Disordered" evidence="3">
    <location>
        <begin position="427"/>
        <end position="560"/>
    </location>
</feature>
<dbReference type="GO" id="GO:0071949">
    <property type="term" value="F:FAD binding"/>
    <property type="evidence" value="ECO:0007669"/>
    <property type="project" value="InterPro"/>
</dbReference>
<evidence type="ECO:0000256" key="2">
    <source>
        <dbReference type="ARBA" id="ARBA00022490"/>
    </source>
</evidence>
<feature type="compositionally biased region" description="Acidic residues" evidence="3">
    <location>
        <begin position="298"/>
        <end position="314"/>
    </location>
</feature>
<evidence type="ECO:0000256" key="1">
    <source>
        <dbReference type="ARBA" id="ARBA00004496"/>
    </source>
</evidence>
<feature type="region of interest" description="Disordered" evidence="3">
    <location>
        <begin position="169"/>
        <end position="390"/>
    </location>
</feature>
<dbReference type="InterPro" id="IPR002938">
    <property type="entry name" value="FAD-bd"/>
</dbReference>
<evidence type="ECO:0000259" key="4">
    <source>
        <dbReference type="Pfam" id="PF01494"/>
    </source>
</evidence>
<sequence>MASPLASPTAAAVVEPEQQQQQQPTAATATPAPAAQQPEPQPEMAQPETPAAATDDQQEQQPSSPNWNSLAQHYEKVLLEDTQRDPAETSCSSSEDGGGSPRAHEISVPLDGAPNGGLSKSQHAEVAARLSDLGDPMRKSSMDRRITYIGEGLLDIGAMDAMDRLSEMSIDMADDAEAARRMPPPTHEPTIVDNEDADSASSGGSTQDSEAPSVDAPAAIDAPTEEAPASAPAPAPAAPPATENKLQSFLAHNHAPASSEVTLQTPAPSAPRDNLQKRRSKLLDFLANDANDRYLDDVYQDEQRDEQDDDDEADVPPQNAEKVRHRRTNRANSKLLAFLSKVEGEKTYSGEHGDGADRDSDNLRKRQEATKIYDATTQKPTAERPRFVIFNPEDVKHDALPGSETGASKLHAFLAKEEPHLQYVNNQIEHELPTMSKEDTRNKLHEFLAHEEPTKAVTPEPTANESNQTQHDAPTPTPAPTSAPARTGSRLTSFFSRSLSKNNNQPKETSAPAPQPAAPPAPAPAPAPAPVADVAASEATPVAVEPVPEPESTGPRKPSQRMLELMSKLNNIKLACEQNELTEVATAKISSLLASISQVVAQDLSRERPTHSMEHLRRRLSTVTAPEPSKVSWVKTAKEREIEEKLHTITIASQPLSFISETAPTVPELAPVKQLALDIAPTVGESFKAFEAAQNLMEVLSTYHTLLIDCGLSKVKLEDPWAVYHHIKIAVHDKLGFRQKQLFKLLDMRINTDVYRKKPSAGQRVCIIGAGPVGLRAAVEMALLGACVVVIEKRKHFSRENILHLWPWVVQDLTSLGAKVLFPQFCHSTAYFHVGTRQLQCILLKVALLLGATVFPVTAYESIARPDAIASDRKPFYTLVTKPQIPWMEFTAVLGASGTQDTFSKDAGLERFVFSRKEAIGIVCYFPNHGTPEEKRVSEFSWTIQFKQDMFAKMRAIGLDLENIVYYRGEMHYIVMTPKRQNLLDEGVVRTNYLGLRELLADDNVNVGNLHDYVTRALRFFKIPQKAPFARVRMFDFSTRTRANKAANVLSSKGKKLYCGLIGDSLMEPFWPEGLGTCRGFLGALDGCWMVSQIGKQGDEQLLADRELGYRIIQHVSGFSRDDLQKNVRKYNCDPRSRYTVRYPAPLPLAN</sequence>
<feature type="compositionally biased region" description="Polar residues" evidence="3">
    <location>
        <begin position="461"/>
        <end position="472"/>
    </location>
</feature>
<accession>A0AAV2YYI9</accession>
<protein>
    <recommendedName>
        <fullName evidence="8">FAD-binding domain-containing protein</fullName>
    </recommendedName>
</protein>
<dbReference type="GO" id="GO:0005737">
    <property type="term" value="C:cytoplasm"/>
    <property type="evidence" value="ECO:0007669"/>
    <property type="project" value="UniProtKB-SubCell"/>
</dbReference>
<reference evidence="6" key="1">
    <citation type="submission" date="2022-11" db="EMBL/GenBank/DDBJ databases">
        <authorList>
            <person name="Morgan W.R."/>
            <person name="Tartar A."/>
        </authorList>
    </citation>
    <scope>NUCLEOTIDE SEQUENCE</scope>
    <source>
        <strain evidence="6">ARSEF 373</strain>
    </source>
</reference>
<evidence type="ECO:0000259" key="5">
    <source>
        <dbReference type="Pfam" id="PF25413"/>
    </source>
</evidence>
<feature type="domain" description="[F-actin]-monooxygenase MICAL1-3-like Rossman" evidence="5">
    <location>
        <begin position="919"/>
        <end position="1021"/>
    </location>
</feature>
<feature type="compositionally biased region" description="Pro residues" evidence="3">
    <location>
        <begin position="513"/>
        <end position="529"/>
    </location>
</feature>
<evidence type="ECO:0008006" key="8">
    <source>
        <dbReference type="Google" id="ProtNLM"/>
    </source>
</evidence>
<reference evidence="6" key="2">
    <citation type="journal article" date="2023" name="Microbiol Resour">
        <title>Decontamination and Annotation of the Draft Genome Sequence of the Oomycete Lagenidium giganteum ARSEF 373.</title>
        <authorList>
            <person name="Morgan W.R."/>
            <person name="Tartar A."/>
        </authorList>
    </citation>
    <scope>NUCLEOTIDE SEQUENCE</scope>
    <source>
        <strain evidence="6">ARSEF 373</strain>
    </source>
</reference>
<dbReference type="AlphaFoldDB" id="A0AAV2YYI9"/>
<feature type="compositionally biased region" description="Low complexity" evidence="3">
    <location>
        <begin position="482"/>
        <end position="500"/>
    </location>
</feature>
<evidence type="ECO:0000256" key="3">
    <source>
        <dbReference type="SAM" id="MobiDB-lite"/>
    </source>
</evidence>
<feature type="compositionally biased region" description="Low complexity" evidence="3">
    <location>
        <begin position="530"/>
        <end position="553"/>
    </location>
</feature>
<gene>
    <name evidence="6" type="ORF">N0F65_000693</name>
</gene>
<feature type="domain" description="FAD-binding" evidence="4">
    <location>
        <begin position="764"/>
        <end position="799"/>
    </location>
</feature>
<feature type="compositionally biased region" description="Basic and acidic residues" evidence="3">
    <location>
        <begin position="428"/>
        <end position="454"/>
    </location>
</feature>
<organism evidence="6 7">
    <name type="scientific">Lagenidium giganteum</name>
    <dbReference type="NCBI Taxonomy" id="4803"/>
    <lineage>
        <taxon>Eukaryota</taxon>
        <taxon>Sar</taxon>
        <taxon>Stramenopiles</taxon>
        <taxon>Oomycota</taxon>
        <taxon>Peronosporomycetes</taxon>
        <taxon>Pythiales</taxon>
        <taxon>Pythiaceae</taxon>
    </lineage>
</organism>
<dbReference type="EMBL" id="DAKRPA010000108">
    <property type="protein sequence ID" value="DAZ98374.1"/>
    <property type="molecule type" value="Genomic_DNA"/>
</dbReference>
<feature type="region of interest" description="Disordered" evidence="3">
    <location>
        <begin position="1"/>
        <end position="138"/>
    </location>
</feature>
<dbReference type="PANTHER" id="PTHR23167:SF46">
    <property type="entry name" value="EPS15 HOMOLOGY DOMAIN CONTAINING PROTEIN-BINDING PROTEIN 1, ISOFORM F"/>
    <property type="match status" value="1"/>
</dbReference>
<dbReference type="Gene3D" id="3.50.50.60">
    <property type="entry name" value="FAD/NAD(P)-binding domain"/>
    <property type="match status" value="1"/>
</dbReference>
<evidence type="ECO:0000313" key="6">
    <source>
        <dbReference type="EMBL" id="DAZ98374.1"/>
    </source>
</evidence>
<dbReference type="PANTHER" id="PTHR23167">
    <property type="entry name" value="CALPONIN HOMOLOGY DOMAIN-CONTAINING PROTEIN DDB_G0272472-RELATED"/>
    <property type="match status" value="1"/>
</dbReference>
<comment type="caution">
    <text evidence="6">The sequence shown here is derived from an EMBL/GenBank/DDBJ whole genome shotgun (WGS) entry which is preliminary data.</text>
</comment>
<dbReference type="InterPro" id="IPR036188">
    <property type="entry name" value="FAD/NAD-bd_sf"/>
</dbReference>
<name>A0AAV2YYI9_9STRA</name>
<keyword evidence="7" id="KW-1185">Reference proteome</keyword>
<dbReference type="InterPro" id="IPR050540">
    <property type="entry name" value="F-actin_Monoox_Mical"/>
</dbReference>
<keyword evidence="2" id="KW-0963">Cytoplasm</keyword>
<dbReference type="Proteomes" id="UP001146120">
    <property type="component" value="Unassembled WGS sequence"/>
</dbReference>
<evidence type="ECO:0000313" key="7">
    <source>
        <dbReference type="Proteomes" id="UP001146120"/>
    </source>
</evidence>
<dbReference type="Pfam" id="PF01494">
    <property type="entry name" value="FAD_binding_3"/>
    <property type="match status" value="1"/>
</dbReference>
<feature type="compositionally biased region" description="Polar residues" evidence="3">
    <location>
        <begin position="199"/>
        <end position="210"/>
    </location>
</feature>
<proteinExistence type="predicted"/>
<dbReference type="InterPro" id="IPR057494">
    <property type="entry name" value="Rossman_Mical"/>
</dbReference>